<evidence type="ECO:0000259" key="14">
    <source>
        <dbReference type="SMART" id="SM01060"/>
    </source>
</evidence>
<evidence type="ECO:0000256" key="2">
    <source>
        <dbReference type="ARBA" id="ARBA00005329"/>
    </source>
</evidence>
<reference evidence="15 16" key="1">
    <citation type="submission" date="2019-02" db="EMBL/GenBank/DDBJ databases">
        <title>Deep-cultivation of Planctomycetes and their phenomic and genomic characterization uncovers novel biology.</title>
        <authorList>
            <person name="Wiegand S."/>
            <person name="Jogler M."/>
            <person name="Boedeker C."/>
            <person name="Pinto D."/>
            <person name="Vollmers J."/>
            <person name="Rivas-Marin E."/>
            <person name="Kohn T."/>
            <person name="Peeters S.H."/>
            <person name="Heuer A."/>
            <person name="Rast P."/>
            <person name="Oberbeckmann S."/>
            <person name="Bunk B."/>
            <person name="Jeske O."/>
            <person name="Meyerdierks A."/>
            <person name="Storesund J.E."/>
            <person name="Kallscheuer N."/>
            <person name="Luecker S."/>
            <person name="Lage O.M."/>
            <person name="Pohl T."/>
            <person name="Merkel B.J."/>
            <person name="Hornburger P."/>
            <person name="Mueller R.-W."/>
            <person name="Bruemmer F."/>
            <person name="Labrenz M."/>
            <person name="Spormann A.M."/>
            <person name="Op Den Camp H."/>
            <person name="Overmann J."/>
            <person name="Amann R."/>
            <person name="Jetten M.S.M."/>
            <person name="Mascher T."/>
            <person name="Medema M.H."/>
            <person name="Devos D.P."/>
            <person name="Kaster A.-K."/>
            <person name="Ovreas L."/>
            <person name="Rohde M."/>
            <person name="Galperin M.Y."/>
            <person name="Jogler C."/>
        </authorList>
    </citation>
    <scope>NUCLEOTIDE SEQUENCE [LARGE SCALE GENOMIC DNA]</scope>
    <source>
        <strain evidence="15 16">Pan14r</strain>
    </source>
</reference>
<evidence type="ECO:0000256" key="5">
    <source>
        <dbReference type="ARBA" id="ARBA00022617"/>
    </source>
</evidence>
<protein>
    <recommendedName>
        <fullName evidence="3">catalase</fullName>
        <ecNumber evidence="3">1.11.1.6</ecNumber>
    </recommendedName>
</protein>
<evidence type="ECO:0000256" key="10">
    <source>
        <dbReference type="ARBA" id="ARBA00049254"/>
    </source>
</evidence>
<dbReference type="SUPFAM" id="SSF56634">
    <property type="entry name" value="Heme-dependent catalase-like"/>
    <property type="match status" value="1"/>
</dbReference>
<evidence type="ECO:0000256" key="6">
    <source>
        <dbReference type="ARBA" id="ARBA00022723"/>
    </source>
</evidence>
<keyword evidence="6 12" id="KW-0479">Metal-binding</keyword>
<evidence type="ECO:0000256" key="12">
    <source>
        <dbReference type="PIRSR" id="PIRSR038928-2"/>
    </source>
</evidence>
<feature type="region of interest" description="Disordered" evidence="13">
    <location>
        <begin position="378"/>
        <end position="409"/>
    </location>
</feature>
<dbReference type="PANTHER" id="PTHR11465">
    <property type="entry name" value="CATALASE"/>
    <property type="match status" value="1"/>
</dbReference>
<evidence type="ECO:0000256" key="1">
    <source>
        <dbReference type="ARBA" id="ARBA00001971"/>
    </source>
</evidence>
<dbReference type="GO" id="GO:0042744">
    <property type="term" value="P:hydrogen peroxide catabolic process"/>
    <property type="evidence" value="ECO:0007669"/>
    <property type="project" value="UniProtKB-KW"/>
</dbReference>
<comment type="cofactor">
    <cofactor evidence="1 12">
        <name>heme</name>
        <dbReference type="ChEBI" id="CHEBI:30413"/>
    </cofactor>
</comment>
<dbReference type="InterPro" id="IPR018028">
    <property type="entry name" value="Catalase"/>
</dbReference>
<keyword evidence="16" id="KW-1185">Reference proteome</keyword>
<dbReference type="PROSITE" id="PS00438">
    <property type="entry name" value="CATALASE_2"/>
    <property type="match status" value="1"/>
</dbReference>
<dbReference type="EC" id="1.11.1.6" evidence="3"/>
<sequence length="494" mass="56599">MSDSKPQCPYQTQQFGRPVDDNQHSQTAGPRGAMLMQDVHLVEKMAHFNRERIPERVVHAKGYGAFGTFTVTNDITEYCMADLFSKVGKKTETFARFSTVGGESGSADTARDPRGFALKFYTDQGVWDLVGNNTPIFFIRDPLKFSDFIRTQKRHPQTHLQPHWRRWDFWGQVPEALHQVMFLYSDRGTPKSARFMNGYGSHTFSMYNADGVRHWVKFHFKTQQGIENFSDDEAIAMAGKAPDYSTRDLHDAIETGDFPQWKMCIQVMPESDAADYHWHPFDLTKVWPHDDYPLIEVGTFELNRNPSNYFQDVEQAAFEPGNLVDGIGLSPDRMLQNRVLSYPDAHRYRMGVNYHQIPVNQPRCPYATYHRDGTMRVDGNGGGTVDYEPNTMDGPKETGRRNEPPMPVHGDGDRYDEFPCDDKDYFGQPKLFWEKVLDEGARERLCTAISNSMLDSPERIRNAMINQFEKVHPDFAEGVKSRLDAPAEEPIPIA</sequence>
<evidence type="ECO:0000256" key="13">
    <source>
        <dbReference type="SAM" id="MobiDB-lite"/>
    </source>
</evidence>
<evidence type="ECO:0000313" key="16">
    <source>
        <dbReference type="Proteomes" id="UP000317238"/>
    </source>
</evidence>
<dbReference type="FunFam" id="2.40.180.10:FF:000001">
    <property type="entry name" value="Catalase"/>
    <property type="match status" value="1"/>
</dbReference>
<dbReference type="GO" id="GO:0020037">
    <property type="term" value="F:heme binding"/>
    <property type="evidence" value="ECO:0007669"/>
    <property type="project" value="InterPro"/>
</dbReference>
<dbReference type="PANTHER" id="PTHR11465:SF61">
    <property type="entry name" value="CATALASE"/>
    <property type="match status" value="1"/>
</dbReference>
<comment type="catalytic activity">
    <reaction evidence="10">
        <text>2 H2O2 = O2 + 2 H2O</text>
        <dbReference type="Rhea" id="RHEA:20309"/>
        <dbReference type="ChEBI" id="CHEBI:15377"/>
        <dbReference type="ChEBI" id="CHEBI:15379"/>
        <dbReference type="ChEBI" id="CHEBI:16240"/>
        <dbReference type="EC" id="1.11.1.6"/>
    </reaction>
</comment>
<name>A0A5C5XZV8_9PLAN</name>
<dbReference type="AlphaFoldDB" id="A0A5C5XZV8"/>
<feature type="binding site" description="axial binding residue" evidence="12">
    <location>
        <position position="342"/>
    </location>
    <ligand>
        <name>heme</name>
        <dbReference type="ChEBI" id="CHEBI:30413"/>
    </ligand>
    <ligandPart>
        <name>Fe</name>
        <dbReference type="ChEBI" id="CHEBI:18248"/>
    </ligandPart>
</feature>
<keyword evidence="8 12" id="KW-0408">Iron</keyword>
<keyword evidence="5 12" id="KW-0349">Heme</keyword>
<feature type="active site" evidence="11">
    <location>
        <position position="59"/>
    </location>
</feature>
<accession>A0A5C5XZV8</accession>
<dbReference type="PIRSF" id="PIRSF038928">
    <property type="entry name" value="Catalase_clade1-3"/>
    <property type="match status" value="1"/>
</dbReference>
<evidence type="ECO:0000256" key="3">
    <source>
        <dbReference type="ARBA" id="ARBA00012314"/>
    </source>
</evidence>
<dbReference type="InterPro" id="IPR024708">
    <property type="entry name" value="Catalase_AS"/>
</dbReference>
<organism evidence="15 16">
    <name type="scientific">Crateriforma conspicua</name>
    <dbReference type="NCBI Taxonomy" id="2527996"/>
    <lineage>
        <taxon>Bacteria</taxon>
        <taxon>Pseudomonadati</taxon>
        <taxon>Planctomycetota</taxon>
        <taxon>Planctomycetia</taxon>
        <taxon>Planctomycetales</taxon>
        <taxon>Planctomycetaceae</taxon>
        <taxon>Crateriforma</taxon>
    </lineage>
</organism>
<dbReference type="PROSITE" id="PS51402">
    <property type="entry name" value="CATALASE_3"/>
    <property type="match status" value="1"/>
</dbReference>
<dbReference type="CDD" id="cd08156">
    <property type="entry name" value="catalase_clade_3"/>
    <property type="match status" value="1"/>
</dbReference>
<dbReference type="GO" id="GO:0046872">
    <property type="term" value="F:metal ion binding"/>
    <property type="evidence" value="ECO:0007669"/>
    <property type="project" value="UniProtKB-KW"/>
</dbReference>
<evidence type="ECO:0000256" key="8">
    <source>
        <dbReference type="ARBA" id="ARBA00023004"/>
    </source>
</evidence>
<dbReference type="GO" id="GO:0042542">
    <property type="term" value="P:response to hydrogen peroxide"/>
    <property type="evidence" value="ECO:0007669"/>
    <property type="project" value="TreeGrafter"/>
</dbReference>
<dbReference type="InterPro" id="IPR010582">
    <property type="entry name" value="Catalase_immune_responsive"/>
</dbReference>
<dbReference type="InterPro" id="IPR011614">
    <property type="entry name" value="Catalase_core"/>
</dbReference>
<dbReference type="InterPro" id="IPR024711">
    <property type="entry name" value="Catalase_clade1/3"/>
</dbReference>
<dbReference type="Gene3D" id="2.40.180.10">
    <property type="entry name" value="Catalase core domain"/>
    <property type="match status" value="1"/>
</dbReference>
<dbReference type="GO" id="GO:0005737">
    <property type="term" value="C:cytoplasm"/>
    <property type="evidence" value="ECO:0007669"/>
    <property type="project" value="TreeGrafter"/>
</dbReference>
<dbReference type="Pfam" id="PF00199">
    <property type="entry name" value="Catalase"/>
    <property type="match status" value="1"/>
</dbReference>
<feature type="region of interest" description="Disordered" evidence="13">
    <location>
        <begin position="1"/>
        <end position="29"/>
    </location>
</feature>
<comment type="caution">
    <text evidence="15">The sequence shown here is derived from an EMBL/GenBank/DDBJ whole genome shotgun (WGS) entry which is preliminary data.</text>
</comment>
<dbReference type="RefSeq" id="WP_146438360.1">
    <property type="nucleotide sequence ID" value="NZ_SJPL01000001.1"/>
</dbReference>
<comment type="similarity">
    <text evidence="2">Belongs to the catalase family.</text>
</comment>
<dbReference type="Pfam" id="PF06628">
    <property type="entry name" value="Catalase-rel"/>
    <property type="match status" value="1"/>
</dbReference>
<keyword evidence="7 15" id="KW-0560">Oxidoreductase</keyword>
<dbReference type="GO" id="GO:0004096">
    <property type="term" value="F:catalase activity"/>
    <property type="evidence" value="ECO:0007669"/>
    <property type="project" value="UniProtKB-EC"/>
</dbReference>
<feature type="compositionally biased region" description="Polar residues" evidence="13">
    <location>
        <begin position="1"/>
        <end position="15"/>
    </location>
</feature>
<evidence type="ECO:0000256" key="4">
    <source>
        <dbReference type="ARBA" id="ARBA00022559"/>
    </source>
</evidence>
<evidence type="ECO:0000256" key="7">
    <source>
        <dbReference type="ARBA" id="ARBA00023002"/>
    </source>
</evidence>
<gene>
    <name evidence="15" type="primary">cat</name>
    <name evidence="15" type="ORF">Pan14r_07660</name>
</gene>
<feature type="domain" description="Catalase core" evidence="14">
    <location>
        <begin position="12"/>
        <end position="396"/>
    </location>
</feature>
<dbReference type="OrthoDB" id="9760293at2"/>
<dbReference type="PRINTS" id="PR00067">
    <property type="entry name" value="CATALASE"/>
</dbReference>
<dbReference type="Proteomes" id="UP000317238">
    <property type="component" value="Unassembled WGS sequence"/>
</dbReference>
<evidence type="ECO:0000256" key="11">
    <source>
        <dbReference type="PIRSR" id="PIRSR038928-1"/>
    </source>
</evidence>
<keyword evidence="4 15" id="KW-0575">Peroxidase</keyword>
<feature type="active site" evidence="11">
    <location>
        <position position="132"/>
    </location>
</feature>
<dbReference type="EMBL" id="SJPL01000001">
    <property type="protein sequence ID" value="TWT68520.1"/>
    <property type="molecule type" value="Genomic_DNA"/>
</dbReference>
<evidence type="ECO:0000313" key="15">
    <source>
        <dbReference type="EMBL" id="TWT68520.1"/>
    </source>
</evidence>
<keyword evidence="9" id="KW-0376">Hydrogen peroxide</keyword>
<proteinExistence type="inferred from homology"/>
<dbReference type="InterPro" id="IPR040333">
    <property type="entry name" value="Catalase_3"/>
</dbReference>
<dbReference type="SMART" id="SM01060">
    <property type="entry name" value="Catalase"/>
    <property type="match status" value="1"/>
</dbReference>
<evidence type="ECO:0000256" key="9">
    <source>
        <dbReference type="ARBA" id="ARBA00023324"/>
    </source>
</evidence>
<feature type="compositionally biased region" description="Basic and acidic residues" evidence="13">
    <location>
        <begin position="394"/>
        <end position="403"/>
    </location>
</feature>
<dbReference type="InterPro" id="IPR020835">
    <property type="entry name" value="Catalase_sf"/>
</dbReference>